<gene>
    <name evidence="2" type="ORF">GCM10022256_31410</name>
</gene>
<organism evidence="2 3">
    <name type="scientific">Frondihabitans peucedani</name>
    <dbReference type="NCBI Taxonomy" id="598626"/>
    <lineage>
        <taxon>Bacteria</taxon>
        <taxon>Bacillati</taxon>
        <taxon>Actinomycetota</taxon>
        <taxon>Actinomycetes</taxon>
        <taxon>Micrococcales</taxon>
        <taxon>Microbacteriaceae</taxon>
        <taxon>Frondihabitans</taxon>
    </lineage>
</organism>
<protein>
    <submittedName>
        <fullName evidence="2">Uncharacterized protein</fullName>
    </submittedName>
</protein>
<comment type="caution">
    <text evidence="2">The sequence shown here is derived from an EMBL/GenBank/DDBJ whole genome shotgun (WGS) entry which is preliminary data.</text>
</comment>
<sequence length="130" mass="14452">MGERLDAAARISARTVRAASRTPLGMQVKESLLFYRRVARAAVTEAISRPPEAQAIESPQAAPHPGLRPQPADEFVSGDDERCSCRRPDWCGATKGDIVHDLMSRGMRLDREQAETIWRDAQDRRGAWPA</sequence>
<dbReference type="RefSeq" id="WP_344797881.1">
    <property type="nucleotide sequence ID" value="NZ_BAABAU010000004.1"/>
</dbReference>
<reference evidence="3" key="1">
    <citation type="journal article" date="2019" name="Int. J. Syst. Evol. Microbiol.">
        <title>The Global Catalogue of Microorganisms (GCM) 10K type strain sequencing project: providing services to taxonomists for standard genome sequencing and annotation.</title>
        <authorList>
            <consortium name="The Broad Institute Genomics Platform"/>
            <consortium name="The Broad Institute Genome Sequencing Center for Infectious Disease"/>
            <person name="Wu L."/>
            <person name="Ma J."/>
        </authorList>
    </citation>
    <scope>NUCLEOTIDE SEQUENCE [LARGE SCALE GENOMIC DNA]</scope>
    <source>
        <strain evidence="3">JCM 17442</strain>
    </source>
</reference>
<proteinExistence type="predicted"/>
<dbReference type="Proteomes" id="UP001501594">
    <property type="component" value="Unassembled WGS sequence"/>
</dbReference>
<dbReference type="EMBL" id="BAABAU010000004">
    <property type="protein sequence ID" value="GAA4267529.1"/>
    <property type="molecule type" value="Genomic_DNA"/>
</dbReference>
<evidence type="ECO:0000313" key="3">
    <source>
        <dbReference type="Proteomes" id="UP001501594"/>
    </source>
</evidence>
<evidence type="ECO:0000256" key="1">
    <source>
        <dbReference type="SAM" id="MobiDB-lite"/>
    </source>
</evidence>
<keyword evidence="3" id="KW-1185">Reference proteome</keyword>
<feature type="region of interest" description="Disordered" evidence="1">
    <location>
        <begin position="47"/>
        <end position="80"/>
    </location>
</feature>
<evidence type="ECO:0000313" key="2">
    <source>
        <dbReference type="EMBL" id="GAA4267529.1"/>
    </source>
</evidence>
<accession>A0ABP8E5P7</accession>
<name>A0ABP8E5P7_9MICO</name>